<evidence type="ECO:0000313" key="5">
    <source>
        <dbReference type="Proteomes" id="UP000287022"/>
    </source>
</evidence>
<sequence>MFALSRIAATVTAGALMTAPALANENNEPNFDYVGGSYVKVDVLDESIDGFAVDFEKSLTESFFFGAEYTDASDNVDFNVGDVEAAGVDLSADLLHVNAGYKFFNNGRTVVYGSAGYSRAEATSDISFVDGELTDSYSESESGWNAQVGVRSRLTTNFEVDANVRHIDIADDSDQAYSATGRYFLGDNFSVFAKYTHIDSDLSYAGVGASFHF</sequence>
<dbReference type="STRING" id="1122124.GCA_000423165_01864"/>
<proteinExistence type="predicted"/>
<dbReference type="InterPro" id="IPR027385">
    <property type="entry name" value="Beta-barrel_OMP"/>
</dbReference>
<evidence type="ECO:0000256" key="2">
    <source>
        <dbReference type="SAM" id="SignalP"/>
    </source>
</evidence>
<dbReference type="RefSeq" id="WP_026860600.1">
    <property type="nucleotide sequence ID" value="NZ_JAHVIQ010000002.1"/>
</dbReference>
<dbReference type="Proteomes" id="UP000287022">
    <property type="component" value="Unassembled WGS sequence"/>
</dbReference>
<name>A0A432Z2Q4_9GAMM</name>
<keyword evidence="1 2" id="KW-0732">Signal</keyword>
<comment type="caution">
    <text evidence="4">The sequence shown here is derived from an EMBL/GenBank/DDBJ whole genome shotgun (WGS) entry which is preliminary data.</text>
</comment>
<gene>
    <name evidence="4" type="ORF">CWI80_10280</name>
</gene>
<evidence type="ECO:0000256" key="1">
    <source>
        <dbReference type="ARBA" id="ARBA00022729"/>
    </source>
</evidence>
<accession>A0A432Z2Q4</accession>
<dbReference type="AlphaFoldDB" id="A0A432Z2Q4"/>
<dbReference type="InterPro" id="IPR011250">
    <property type="entry name" value="OMP/PagP_B-barrel"/>
</dbReference>
<keyword evidence="5" id="KW-1185">Reference proteome</keyword>
<dbReference type="SUPFAM" id="SSF56925">
    <property type="entry name" value="OMPA-like"/>
    <property type="match status" value="1"/>
</dbReference>
<protein>
    <submittedName>
        <fullName evidence="4">Porin family protein</fullName>
    </submittedName>
</protein>
<dbReference type="EMBL" id="PIQE01000003">
    <property type="protein sequence ID" value="RUO72176.1"/>
    <property type="molecule type" value="Genomic_DNA"/>
</dbReference>
<evidence type="ECO:0000259" key="3">
    <source>
        <dbReference type="Pfam" id="PF13505"/>
    </source>
</evidence>
<dbReference type="Pfam" id="PF13505">
    <property type="entry name" value="OMP_b-brl"/>
    <property type="match status" value="1"/>
</dbReference>
<feature type="chain" id="PRO_5019128705" evidence="2">
    <location>
        <begin position="24"/>
        <end position="213"/>
    </location>
</feature>
<reference evidence="5" key="1">
    <citation type="journal article" date="2018" name="Front. Microbiol.">
        <title>Genome-Based Analysis Reveals the Taxonomy and Diversity of the Family Idiomarinaceae.</title>
        <authorList>
            <person name="Liu Y."/>
            <person name="Lai Q."/>
            <person name="Shao Z."/>
        </authorList>
    </citation>
    <scope>NUCLEOTIDE SEQUENCE [LARGE SCALE GENOMIC DNA]</scope>
    <source>
        <strain evidence="5">c121</strain>
    </source>
</reference>
<evidence type="ECO:0000313" key="4">
    <source>
        <dbReference type="EMBL" id="RUO72176.1"/>
    </source>
</evidence>
<feature type="domain" description="Outer membrane protein beta-barrel" evidence="3">
    <location>
        <begin position="10"/>
        <end position="177"/>
    </location>
</feature>
<dbReference type="Gene3D" id="2.40.160.20">
    <property type="match status" value="1"/>
</dbReference>
<feature type="signal peptide" evidence="2">
    <location>
        <begin position="1"/>
        <end position="23"/>
    </location>
</feature>
<organism evidence="4 5">
    <name type="scientific">Pseudidiomarina sediminum</name>
    <dbReference type="NCBI Taxonomy" id="431675"/>
    <lineage>
        <taxon>Bacteria</taxon>
        <taxon>Pseudomonadati</taxon>
        <taxon>Pseudomonadota</taxon>
        <taxon>Gammaproteobacteria</taxon>
        <taxon>Alteromonadales</taxon>
        <taxon>Idiomarinaceae</taxon>
        <taxon>Pseudidiomarina</taxon>
    </lineage>
</organism>